<dbReference type="PANTHER" id="PTHR24061">
    <property type="entry name" value="CALCIUM-SENSING RECEPTOR-RELATED"/>
    <property type="match status" value="1"/>
</dbReference>
<dbReference type="Proteomes" id="UP000314982">
    <property type="component" value="Unassembled WGS sequence"/>
</dbReference>
<dbReference type="GO" id="GO:0005886">
    <property type="term" value="C:plasma membrane"/>
    <property type="evidence" value="ECO:0007669"/>
    <property type="project" value="UniProtKB-SubCell"/>
</dbReference>
<dbReference type="InterPro" id="IPR000068">
    <property type="entry name" value="GPCR_3_Ca_sens_rcpt-rel"/>
</dbReference>
<keyword evidence="5 12" id="KW-1133">Transmembrane helix</keyword>
<organism evidence="15 16">
    <name type="scientific">Hucho hucho</name>
    <name type="common">huchen</name>
    <dbReference type="NCBI Taxonomy" id="62062"/>
    <lineage>
        <taxon>Eukaryota</taxon>
        <taxon>Metazoa</taxon>
        <taxon>Chordata</taxon>
        <taxon>Craniata</taxon>
        <taxon>Vertebrata</taxon>
        <taxon>Euteleostomi</taxon>
        <taxon>Actinopterygii</taxon>
        <taxon>Neopterygii</taxon>
        <taxon>Teleostei</taxon>
        <taxon>Protacanthopterygii</taxon>
        <taxon>Salmoniformes</taxon>
        <taxon>Salmonidae</taxon>
        <taxon>Salmoninae</taxon>
        <taxon>Hucho</taxon>
    </lineage>
</organism>
<feature type="transmembrane region" description="Helical" evidence="12">
    <location>
        <begin position="660"/>
        <end position="682"/>
    </location>
</feature>
<feature type="transmembrane region" description="Helical" evidence="12">
    <location>
        <begin position="731"/>
        <end position="751"/>
    </location>
</feature>
<keyword evidence="7 12" id="KW-0472">Membrane</keyword>
<dbReference type="InterPro" id="IPR011500">
    <property type="entry name" value="GPCR_3_9-Cys_dom"/>
</dbReference>
<dbReference type="AlphaFoldDB" id="A0A4W5P2R8"/>
<feature type="transmembrane region" description="Helical" evidence="12">
    <location>
        <begin position="588"/>
        <end position="610"/>
    </location>
</feature>
<dbReference type="InterPro" id="IPR017978">
    <property type="entry name" value="GPCR_3_C"/>
</dbReference>
<proteinExistence type="inferred from homology"/>
<dbReference type="Pfam" id="PF07562">
    <property type="entry name" value="NCD3G"/>
    <property type="match status" value="1"/>
</dbReference>
<protein>
    <recommendedName>
        <fullName evidence="14">G-protein coupled receptors family 3 profile domain-containing protein</fullName>
    </recommendedName>
</protein>
<feature type="transmembrane region" description="Helical" evidence="12">
    <location>
        <begin position="622"/>
        <end position="648"/>
    </location>
</feature>
<dbReference type="GO" id="GO:0050909">
    <property type="term" value="P:sensory perception of taste"/>
    <property type="evidence" value="ECO:0007669"/>
    <property type="project" value="UniProtKB-ARBA"/>
</dbReference>
<evidence type="ECO:0000256" key="13">
    <source>
        <dbReference type="SAM" id="SignalP"/>
    </source>
</evidence>
<feature type="signal peptide" evidence="13">
    <location>
        <begin position="1"/>
        <end position="18"/>
    </location>
</feature>
<keyword evidence="8" id="KW-0675">Receptor</keyword>
<keyword evidence="4 13" id="KW-0732">Signal</keyword>
<feature type="transmembrane region" description="Helical" evidence="12">
    <location>
        <begin position="702"/>
        <end position="719"/>
    </location>
</feature>
<dbReference type="InterPro" id="IPR017979">
    <property type="entry name" value="GPCR_3_CS"/>
</dbReference>
<dbReference type="Ensembl" id="ENSHHUT00000058318.1">
    <property type="protein sequence ID" value="ENSHHUP00000056368.1"/>
    <property type="gene ID" value="ENSHHUG00000033644.1"/>
</dbReference>
<dbReference type="PROSITE" id="PS50259">
    <property type="entry name" value="G_PROTEIN_RECEP_F3_4"/>
    <property type="match status" value="1"/>
</dbReference>
<evidence type="ECO:0000256" key="11">
    <source>
        <dbReference type="ARBA" id="ARBA00038492"/>
    </source>
</evidence>
<feature type="transmembrane region" description="Helical" evidence="12">
    <location>
        <begin position="763"/>
        <end position="785"/>
    </location>
</feature>
<evidence type="ECO:0000256" key="5">
    <source>
        <dbReference type="ARBA" id="ARBA00022989"/>
    </source>
</evidence>
<evidence type="ECO:0000256" key="10">
    <source>
        <dbReference type="ARBA" id="ARBA00023224"/>
    </source>
</evidence>
<dbReference type="STRING" id="62062.ENSHHUP00000056368"/>
<evidence type="ECO:0000259" key="14">
    <source>
        <dbReference type="PROSITE" id="PS50259"/>
    </source>
</evidence>
<evidence type="ECO:0000256" key="8">
    <source>
        <dbReference type="ARBA" id="ARBA00023170"/>
    </source>
</evidence>
<reference evidence="16" key="1">
    <citation type="submission" date="2018-06" db="EMBL/GenBank/DDBJ databases">
        <title>Genome assembly of Danube salmon.</title>
        <authorList>
            <person name="Macqueen D.J."/>
            <person name="Gundappa M.K."/>
        </authorList>
    </citation>
    <scope>NUCLEOTIDE SEQUENCE [LARGE SCALE GENOMIC DNA]</scope>
</reference>
<dbReference type="InterPro" id="IPR000337">
    <property type="entry name" value="GPCR_3"/>
</dbReference>
<comment type="similarity">
    <text evidence="11">Belongs to the G-protein coupled receptor 3 family. TAS1R subfamily.</text>
</comment>
<name>A0A4W5P2R8_9TELE</name>
<keyword evidence="16" id="KW-1185">Reference proteome</keyword>
<evidence type="ECO:0000256" key="3">
    <source>
        <dbReference type="ARBA" id="ARBA00022692"/>
    </source>
</evidence>
<keyword evidence="3 12" id="KW-0812">Transmembrane</keyword>
<accession>A0A4W5P2R8</accession>
<dbReference type="InterPro" id="IPR001828">
    <property type="entry name" value="ANF_lig-bd_rcpt"/>
</dbReference>
<reference evidence="15" key="2">
    <citation type="submission" date="2025-08" db="UniProtKB">
        <authorList>
            <consortium name="Ensembl"/>
        </authorList>
    </citation>
    <scope>IDENTIFICATION</scope>
</reference>
<dbReference type="GO" id="GO:0004930">
    <property type="term" value="F:G protein-coupled receptor activity"/>
    <property type="evidence" value="ECO:0007669"/>
    <property type="project" value="UniProtKB-KW"/>
</dbReference>
<comment type="subcellular location">
    <subcellularLocation>
        <location evidence="1">Cell membrane</location>
        <topology evidence="1">Multi-pass membrane protein</topology>
    </subcellularLocation>
</comment>
<evidence type="ECO:0000313" key="16">
    <source>
        <dbReference type="Proteomes" id="UP000314982"/>
    </source>
</evidence>
<dbReference type="PRINTS" id="PR00248">
    <property type="entry name" value="GPCRMGR"/>
</dbReference>
<dbReference type="PROSITE" id="PS00980">
    <property type="entry name" value="G_PROTEIN_RECEP_F3_2"/>
    <property type="match status" value="1"/>
</dbReference>
<feature type="chain" id="PRO_5021478218" description="G-protein coupled receptors family 3 profile domain-containing protein" evidence="13">
    <location>
        <begin position="19"/>
        <end position="806"/>
    </location>
</feature>
<evidence type="ECO:0000256" key="1">
    <source>
        <dbReference type="ARBA" id="ARBA00004651"/>
    </source>
</evidence>
<dbReference type="FunFam" id="3.40.50.2300:FF:000016">
    <property type="entry name" value="Taste 1 receptor member 2"/>
    <property type="match status" value="1"/>
</dbReference>
<dbReference type="Gene3D" id="2.10.50.30">
    <property type="entry name" value="GPCR, family 3, nine cysteines domain"/>
    <property type="match status" value="1"/>
</dbReference>
<reference evidence="15" key="3">
    <citation type="submission" date="2025-09" db="UniProtKB">
        <authorList>
            <consortium name="Ensembl"/>
        </authorList>
    </citation>
    <scope>IDENTIFICATION</scope>
</reference>
<evidence type="ECO:0000256" key="2">
    <source>
        <dbReference type="ARBA" id="ARBA00022475"/>
    </source>
</evidence>
<evidence type="ECO:0000256" key="9">
    <source>
        <dbReference type="ARBA" id="ARBA00023180"/>
    </source>
</evidence>
<evidence type="ECO:0000256" key="6">
    <source>
        <dbReference type="ARBA" id="ARBA00023040"/>
    </source>
</evidence>
<keyword evidence="6" id="KW-0297">G-protein coupled receptor</keyword>
<sequence length="806" mass="90624">MLFLVVMVSFHLMKQSDTCSSLPQLNLDGDYILGGLFQLHEKYGVTGTATDTENRKPEVIQCHRFKFSSASYQQIQVMRFAIEEINNSTLLLPGVSLGYEIFDYCSDLLSYGAALDFLTQKGRGAIPVWNGTNYRPKVISVTGPFGSSQTISVAPLYMSEMIPMVTHGASSVKLSYKNRFPSFFRTIPSDKYQVESIVLAFIGGDNDYSRDALTVFQDEIRPANICLAYQDTIPPNQSLIGRLFNNIAMFNVQVIVVFANVEFVIPFIQKAIDLRVKEKIWIASETWSMNQELIKKSQIERIGTVLGVTVQRHSDLRGFDEFINNTVKSRHENACTDMDLKERCGQICSDCNSTSAQEIIGEDPTNSFVIYSAVYAVAHALHNALRCGTRNCANSEIIAYPYMALKQVKFKLDNQSIEFDENGDPPAHYDIVHWDCKNKTMQVFITHHQNTVAFKLVITDAGLFHSDILICSYFLQAPVLQCSSECKSGSRRVQTGFHACCFECEICSDGKYINHTADPYSCIACQKDEWARNGSTSCTKRSIEYLHSDAPLAIFLMFQAISIILISIAILVLFLYKNDTPVVKSAGGRLCFFMLCCLSMSSSSLFLYIGKPTEAICTLRNSVFVVFYVACLSCLAVRSFQIICIFKLPKAYDFWIKHGGQWITIITTTGIMLFLCILWIAIEGPRSNQITLYSEVILDCTYGVIPIFYVIVLFAYMGTDLPKNYNEGKSITFSLLIFFISWVISLTVHLSTKGKHTLSVNPFSVLCSLYGILFGYFFPKCYIIIVTPERNTAAYFQTAIQLHTST</sequence>
<evidence type="ECO:0000256" key="7">
    <source>
        <dbReference type="ARBA" id="ARBA00023136"/>
    </source>
</evidence>
<dbReference type="Pfam" id="PF01094">
    <property type="entry name" value="ANF_receptor"/>
    <property type="match status" value="1"/>
</dbReference>
<dbReference type="InterPro" id="IPR028082">
    <property type="entry name" value="Peripla_BP_I"/>
</dbReference>
<keyword evidence="9" id="KW-0325">Glycoprotein</keyword>
<dbReference type="InterPro" id="IPR038550">
    <property type="entry name" value="GPCR_3_9-Cys_sf"/>
</dbReference>
<dbReference type="SUPFAM" id="SSF53822">
    <property type="entry name" value="Periplasmic binding protein-like I"/>
    <property type="match status" value="1"/>
</dbReference>
<evidence type="ECO:0000256" key="12">
    <source>
        <dbReference type="SAM" id="Phobius"/>
    </source>
</evidence>
<feature type="transmembrane region" description="Helical" evidence="12">
    <location>
        <begin position="552"/>
        <end position="576"/>
    </location>
</feature>
<dbReference type="Pfam" id="PF00003">
    <property type="entry name" value="7tm_3"/>
    <property type="match status" value="1"/>
</dbReference>
<evidence type="ECO:0000256" key="4">
    <source>
        <dbReference type="ARBA" id="ARBA00022729"/>
    </source>
</evidence>
<keyword evidence="10" id="KW-0807">Transducer</keyword>
<dbReference type="PANTHER" id="PTHR24061:SF441">
    <property type="entry name" value="TASTE RECEPTOR TYPE 1 MEMBER 2B-RELATED"/>
    <property type="match status" value="1"/>
</dbReference>
<keyword evidence="2" id="KW-1003">Cell membrane</keyword>
<feature type="domain" description="G-protein coupled receptors family 3 profile" evidence="14">
    <location>
        <begin position="552"/>
        <end position="800"/>
    </location>
</feature>
<dbReference type="FunFam" id="2.10.50.30:FF:000004">
    <property type="entry name" value="Taste receptor type 1 member 3-like protein"/>
    <property type="match status" value="1"/>
</dbReference>
<dbReference type="Gene3D" id="3.40.50.2300">
    <property type="match status" value="2"/>
</dbReference>
<evidence type="ECO:0000313" key="15">
    <source>
        <dbReference type="Ensembl" id="ENSHHUP00000056368.1"/>
    </source>
</evidence>
<dbReference type="GeneTree" id="ENSGT00940000156136"/>